<dbReference type="Pfam" id="PF02685">
    <property type="entry name" value="Glucokinase"/>
    <property type="match status" value="1"/>
</dbReference>
<evidence type="ECO:0000313" key="5">
    <source>
        <dbReference type="EMBL" id="QEE27778.1"/>
    </source>
</evidence>
<dbReference type="GO" id="GO:0006096">
    <property type="term" value="P:glycolytic process"/>
    <property type="evidence" value="ECO:0007669"/>
    <property type="project" value="UniProtKB-UniRule"/>
</dbReference>
<evidence type="ECO:0000256" key="2">
    <source>
        <dbReference type="ARBA" id="ARBA00022777"/>
    </source>
</evidence>
<dbReference type="OrthoDB" id="257751at2"/>
<evidence type="ECO:0000256" key="1">
    <source>
        <dbReference type="ARBA" id="ARBA00022679"/>
    </source>
</evidence>
<comment type="subcellular location">
    <subcellularLocation>
        <location evidence="3">Cytoplasm</location>
    </subcellularLocation>
</comment>
<dbReference type="RefSeq" id="WP_147646968.1">
    <property type="nucleotide sequence ID" value="NZ_CP042806.1"/>
</dbReference>
<keyword evidence="6" id="KW-1185">Reference proteome</keyword>
<dbReference type="GO" id="GO:0005524">
    <property type="term" value="F:ATP binding"/>
    <property type="evidence" value="ECO:0007669"/>
    <property type="project" value="UniProtKB-UniRule"/>
</dbReference>
<dbReference type="Gene3D" id="3.40.367.20">
    <property type="match status" value="1"/>
</dbReference>
<dbReference type="GO" id="GO:0004340">
    <property type="term" value="F:glucokinase activity"/>
    <property type="evidence" value="ECO:0007669"/>
    <property type="project" value="UniProtKB-UniRule"/>
</dbReference>
<dbReference type="NCBIfam" id="TIGR00749">
    <property type="entry name" value="glk"/>
    <property type="match status" value="1"/>
</dbReference>
<evidence type="ECO:0000256" key="3">
    <source>
        <dbReference type="HAMAP-Rule" id="MF_00524"/>
    </source>
</evidence>
<reference evidence="5 6" key="1">
    <citation type="submission" date="2019-08" db="EMBL/GenBank/DDBJ databases">
        <title>Complete genome sequence of Terriglobus albidus strain ORNL.</title>
        <authorList>
            <person name="Podar M."/>
        </authorList>
    </citation>
    <scope>NUCLEOTIDE SEQUENCE [LARGE SCALE GENOMIC DNA]</scope>
    <source>
        <strain evidence="5 6">ORNL</strain>
    </source>
</reference>
<dbReference type="SUPFAM" id="SSF53067">
    <property type="entry name" value="Actin-like ATPase domain"/>
    <property type="match status" value="1"/>
</dbReference>
<dbReference type="AlphaFoldDB" id="A0A5B9E6W9"/>
<feature type="binding site" evidence="3">
    <location>
        <begin position="5"/>
        <end position="10"/>
    </location>
    <ligand>
        <name>ATP</name>
        <dbReference type="ChEBI" id="CHEBI:30616"/>
    </ligand>
</feature>
<name>A0A5B9E6W9_9BACT</name>
<dbReference type="Gene3D" id="3.30.420.40">
    <property type="match status" value="1"/>
</dbReference>
<keyword evidence="3" id="KW-0067">ATP-binding</keyword>
<dbReference type="PANTHER" id="PTHR47363:SF1">
    <property type="entry name" value="GLUCOKINASE"/>
    <property type="match status" value="1"/>
</dbReference>
<keyword evidence="3" id="KW-0963">Cytoplasm</keyword>
<evidence type="ECO:0000256" key="4">
    <source>
        <dbReference type="RuleBase" id="RU004046"/>
    </source>
</evidence>
<dbReference type="InterPro" id="IPR043129">
    <property type="entry name" value="ATPase_NBD"/>
</dbReference>
<keyword evidence="3" id="KW-0324">Glycolysis</keyword>
<dbReference type="PANTHER" id="PTHR47363">
    <property type="entry name" value="GLUCOKINASE"/>
    <property type="match status" value="1"/>
</dbReference>
<sequence length="345" mass="37053">MILAGDVGGTKAHLALFDFTSGRLHMLREHKFASRDFTSVEDVVQAFIAQDSTGDTHGITAACFGAPGPVIDQRMEPTNLPWKLDARVISRTCDIPHVLLLNDLEANGYGIPELEPKDLVTLYQGDPSAVGNAGLISAGTGLGEALLVWNGKRHIPVASEGGHTDFAARTPDEIALLQHLTKKLNGRVSYERVISGLGLINVYEFFRDIKKIDEPQWLKDRMAKEDPNFVIGTCGEDGSSELCAATLNLFAGVYGAEAGNIALKVLARGGVYLGGGMSPKLLKTLQNGTFRKAFLDKGRLSPLLETITVRVILNQSCALLGAAAYAESRAAEFSGMSERAASRNQ</sequence>
<keyword evidence="3" id="KW-0547">Nucleotide-binding</keyword>
<dbReference type="CDD" id="cd24008">
    <property type="entry name" value="ASKHA_NBD_GLK"/>
    <property type="match status" value="1"/>
</dbReference>
<dbReference type="KEGG" id="talb:FTW19_07085"/>
<dbReference type="GO" id="GO:0005536">
    <property type="term" value="F:D-glucose binding"/>
    <property type="evidence" value="ECO:0007669"/>
    <property type="project" value="InterPro"/>
</dbReference>
<keyword evidence="1 3" id="KW-0808">Transferase</keyword>
<accession>A0A5B9E6W9</accession>
<organism evidence="5 6">
    <name type="scientific">Terriglobus albidus</name>
    <dbReference type="NCBI Taxonomy" id="1592106"/>
    <lineage>
        <taxon>Bacteria</taxon>
        <taxon>Pseudomonadati</taxon>
        <taxon>Acidobacteriota</taxon>
        <taxon>Terriglobia</taxon>
        <taxon>Terriglobales</taxon>
        <taxon>Acidobacteriaceae</taxon>
        <taxon>Terriglobus</taxon>
    </lineage>
</organism>
<keyword evidence="2 3" id="KW-0418">Kinase</keyword>
<dbReference type="EC" id="2.7.1.2" evidence="3"/>
<dbReference type="InterPro" id="IPR003836">
    <property type="entry name" value="Glucokinase"/>
</dbReference>
<dbReference type="EMBL" id="CP042806">
    <property type="protein sequence ID" value="QEE27778.1"/>
    <property type="molecule type" value="Genomic_DNA"/>
</dbReference>
<protein>
    <recommendedName>
        <fullName evidence="3">Glucokinase</fullName>
        <ecNumber evidence="3">2.7.1.2</ecNumber>
    </recommendedName>
    <alternativeName>
        <fullName evidence="3">Glucose kinase</fullName>
    </alternativeName>
</protein>
<proteinExistence type="inferred from homology"/>
<comment type="similarity">
    <text evidence="3 4">Belongs to the bacterial glucokinase family.</text>
</comment>
<dbReference type="HAMAP" id="MF_00524">
    <property type="entry name" value="Glucokinase"/>
    <property type="match status" value="1"/>
</dbReference>
<comment type="catalytic activity">
    <reaction evidence="3">
        <text>D-glucose + ATP = D-glucose 6-phosphate + ADP + H(+)</text>
        <dbReference type="Rhea" id="RHEA:17825"/>
        <dbReference type="ChEBI" id="CHEBI:4167"/>
        <dbReference type="ChEBI" id="CHEBI:15378"/>
        <dbReference type="ChEBI" id="CHEBI:30616"/>
        <dbReference type="ChEBI" id="CHEBI:61548"/>
        <dbReference type="ChEBI" id="CHEBI:456216"/>
        <dbReference type="EC" id="2.7.1.2"/>
    </reaction>
</comment>
<gene>
    <name evidence="3 5" type="primary">glk</name>
    <name evidence="5" type="ORF">FTW19_07085</name>
</gene>
<dbReference type="GO" id="GO:0005737">
    <property type="term" value="C:cytoplasm"/>
    <property type="evidence" value="ECO:0007669"/>
    <property type="project" value="UniProtKB-SubCell"/>
</dbReference>
<evidence type="ECO:0000313" key="6">
    <source>
        <dbReference type="Proteomes" id="UP000321820"/>
    </source>
</evidence>
<dbReference type="Proteomes" id="UP000321820">
    <property type="component" value="Chromosome"/>
</dbReference>